<proteinExistence type="predicted"/>
<dbReference type="PROSITE" id="PS00108">
    <property type="entry name" value="PROTEIN_KINASE_ST"/>
    <property type="match status" value="1"/>
</dbReference>
<dbReference type="SMART" id="SM00320">
    <property type="entry name" value="WD40"/>
    <property type="match status" value="7"/>
</dbReference>
<feature type="domain" description="Protein kinase" evidence="4">
    <location>
        <begin position="405"/>
        <end position="673"/>
    </location>
</feature>
<dbReference type="PRINTS" id="PR00320">
    <property type="entry name" value="GPROTEINBRPT"/>
</dbReference>
<keyword evidence="2" id="KW-0677">Repeat</keyword>
<organism evidence="5 6">
    <name type="scientific">Rhizoctonia solani AG-3 Rhs1AP</name>
    <dbReference type="NCBI Taxonomy" id="1086054"/>
    <lineage>
        <taxon>Eukaryota</taxon>
        <taxon>Fungi</taxon>
        <taxon>Dikarya</taxon>
        <taxon>Basidiomycota</taxon>
        <taxon>Agaricomycotina</taxon>
        <taxon>Agaricomycetes</taxon>
        <taxon>Cantharellales</taxon>
        <taxon>Ceratobasidiaceae</taxon>
        <taxon>Rhizoctonia</taxon>
    </lineage>
</organism>
<dbReference type="PROSITE" id="PS50294">
    <property type="entry name" value="WD_REPEATS_REGION"/>
    <property type="match status" value="7"/>
</dbReference>
<dbReference type="Proteomes" id="UP000030108">
    <property type="component" value="Unassembled WGS sequence"/>
</dbReference>
<keyword evidence="5" id="KW-0808">Transferase</keyword>
<accession>A0A0A1ULB6</accession>
<evidence type="ECO:0000313" key="6">
    <source>
        <dbReference type="Proteomes" id="UP000030108"/>
    </source>
</evidence>
<keyword evidence="5" id="KW-0418">Kinase</keyword>
<dbReference type="GO" id="GO:0004672">
    <property type="term" value="F:protein kinase activity"/>
    <property type="evidence" value="ECO:0007669"/>
    <property type="project" value="InterPro"/>
</dbReference>
<dbReference type="InterPro" id="IPR020472">
    <property type="entry name" value="WD40_PAC1"/>
</dbReference>
<dbReference type="InterPro" id="IPR008271">
    <property type="entry name" value="Ser/Thr_kinase_AS"/>
</dbReference>
<feature type="repeat" description="WD" evidence="3">
    <location>
        <begin position="280"/>
        <end position="321"/>
    </location>
</feature>
<evidence type="ECO:0000259" key="4">
    <source>
        <dbReference type="PROSITE" id="PS50011"/>
    </source>
</evidence>
<dbReference type="SMART" id="SM00220">
    <property type="entry name" value="S_TKc"/>
    <property type="match status" value="1"/>
</dbReference>
<dbReference type="InterPro" id="IPR000719">
    <property type="entry name" value="Prot_kinase_dom"/>
</dbReference>
<dbReference type="PROSITE" id="PS50082">
    <property type="entry name" value="WD_REPEATS_2"/>
    <property type="match status" value="7"/>
</dbReference>
<feature type="repeat" description="WD" evidence="3">
    <location>
        <begin position="194"/>
        <end position="235"/>
    </location>
</feature>
<dbReference type="InterPro" id="IPR036322">
    <property type="entry name" value="WD40_repeat_dom_sf"/>
</dbReference>
<reference evidence="6" key="1">
    <citation type="journal article" date="2014" name="Genome Announc.">
        <title>Draft genome sequence of the plant-pathogenic soil fungus Rhizoctonia solani anastomosis group 3 strain Rhs1AP.</title>
        <authorList>
            <person name="Cubeta M.A."/>
            <person name="Thomas E."/>
            <person name="Dean R.A."/>
            <person name="Jabaji S."/>
            <person name="Neate S.M."/>
            <person name="Tavantzis S."/>
            <person name="Toda T."/>
            <person name="Vilgalys R."/>
            <person name="Bharathan N."/>
            <person name="Fedorova-Abrams N."/>
            <person name="Pakala S.B."/>
            <person name="Pakala S.M."/>
            <person name="Zafar N."/>
            <person name="Joardar V."/>
            <person name="Losada L."/>
            <person name="Nierman W.C."/>
        </authorList>
    </citation>
    <scope>NUCLEOTIDE SEQUENCE [LARGE SCALE GENOMIC DNA]</scope>
    <source>
        <strain evidence="6">AG-3</strain>
    </source>
</reference>
<dbReference type="Pfam" id="PF00400">
    <property type="entry name" value="WD40"/>
    <property type="match status" value="7"/>
</dbReference>
<dbReference type="Pfam" id="PF07714">
    <property type="entry name" value="PK_Tyr_Ser-Thr"/>
    <property type="match status" value="1"/>
</dbReference>
<dbReference type="GO" id="GO:0005524">
    <property type="term" value="F:ATP binding"/>
    <property type="evidence" value="ECO:0007669"/>
    <property type="project" value="InterPro"/>
</dbReference>
<evidence type="ECO:0000313" key="5">
    <source>
        <dbReference type="EMBL" id="EUC59181.1"/>
    </source>
</evidence>
<feature type="repeat" description="WD" evidence="3">
    <location>
        <begin position="65"/>
        <end position="106"/>
    </location>
</feature>
<dbReference type="PROSITE" id="PS00678">
    <property type="entry name" value="WD_REPEATS_1"/>
    <property type="match status" value="5"/>
</dbReference>
<evidence type="ECO:0000256" key="1">
    <source>
        <dbReference type="ARBA" id="ARBA00022574"/>
    </source>
</evidence>
<dbReference type="InterPro" id="IPR001245">
    <property type="entry name" value="Ser-Thr/Tyr_kinase_cat_dom"/>
</dbReference>
<dbReference type="Gene3D" id="2.130.10.10">
    <property type="entry name" value="YVTN repeat-like/Quinoprotein amine dehydrogenase"/>
    <property type="match status" value="4"/>
</dbReference>
<protein>
    <submittedName>
        <fullName evidence="5">Tyrosine kinase family catalytic domain protein</fullName>
    </submittedName>
</protein>
<keyword evidence="1 3" id="KW-0853">WD repeat</keyword>
<dbReference type="SUPFAM" id="SSF50978">
    <property type="entry name" value="WD40 repeat-like"/>
    <property type="match status" value="1"/>
</dbReference>
<feature type="repeat" description="WD" evidence="3">
    <location>
        <begin position="18"/>
        <end position="49"/>
    </location>
</feature>
<sequence length="673" mass="73785">MLESRAPMVGLGFIVRNLGGHGYGVRSVLFSPDGTSIVSGSYDGTLRIWGTHGPFPSPLANRDPFRGHTGAITSISYSPHGTIIASGSTDRTIRLWEPKNGQLMGRPLKGHTGYVNSVTFSPSGHYVVSGSADKTVRLWDIRNEEPESVLFEGHSNWVHAVASSPHGARIASGSHDKSIRVWDVESEAAISNSLEGHAQAVCSVAFSPDGSQVISGSEDKTLRLWDVRSGRATSKPYVGHTQGVYSVAISPDGRYAASGSWDKTVCVWDIRNGSLALPPFEGHSHWVHSVAFSPCGTRVVSGSEDCNVMIWNTREDEPDGDIESGSPDSEAAEYYMPPQDGFNVQTISTPPLSRFEPIWPSNNVTGNQPRFTVEVKAKQMSSLEMFQQVVAHGCTDLSSQIDPSAYTTMAIHGGAMGDIYKGKLRSGLDIAVKVWRVSSMPEDGSRHMKRAMREIYHWSKIKHENIQELMGVVLLHNRLGMVSLWMENGNLKDYIRANPSSNRYSLCHQVAAGVSHLHMNGMVHGDLKAVNILVSENGIAKISDFDHSILSDSTLVFSETTNRGGGTLRWMAPELLLEGETPADRSRECDVYALGMTMLEIITGQLPYCEYKKDQGVIGALFQQKPPKQPVELYGTAKPRAMIWRLLLQCWDHDPTARPTAYQIRKLLGSIVS</sequence>
<feature type="repeat" description="WD" evidence="3">
    <location>
        <begin position="108"/>
        <end position="149"/>
    </location>
</feature>
<dbReference type="InterPro" id="IPR011009">
    <property type="entry name" value="Kinase-like_dom_sf"/>
</dbReference>
<name>A0A0A1ULB6_9AGAM</name>
<dbReference type="PANTHER" id="PTHR19879">
    <property type="entry name" value="TRANSCRIPTION INITIATION FACTOR TFIID"/>
    <property type="match status" value="1"/>
</dbReference>
<dbReference type="PANTHER" id="PTHR19879:SF9">
    <property type="entry name" value="TRANSCRIPTION INITIATION FACTOR TFIID SUBUNIT 5"/>
    <property type="match status" value="1"/>
</dbReference>
<evidence type="ECO:0000256" key="3">
    <source>
        <dbReference type="PROSITE-ProRule" id="PRU00221"/>
    </source>
</evidence>
<dbReference type="PROSITE" id="PS50011">
    <property type="entry name" value="PROTEIN_KINASE_DOM"/>
    <property type="match status" value="1"/>
</dbReference>
<dbReference type="InterPro" id="IPR015943">
    <property type="entry name" value="WD40/YVTN_repeat-like_dom_sf"/>
</dbReference>
<comment type="caution">
    <text evidence="5">The sequence shown here is derived from an EMBL/GenBank/DDBJ whole genome shotgun (WGS) entry which is preliminary data.</text>
</comment>
<dbReference type="InterPro" id="IPR001680">
    <property type="entry name" value="WD40_rpt"/>
</dbReference>
<dbReference type="InterPro" id="IPR019775">
    <property type="entry name" value="WD40_repeat_CS"/>
</dbReference>
<dbReference type="AlphaFoldDB" id="A0A0A1ULB6"/>
<dbReference type="EMBL" id="JATN01000321">
    <property type="protein sequence ID" value="EUC59181.1"/>
    <property type="molecule type" value="Genomic_DNA"/>
</dbReference>
<dbReference type="Gene3D" id="1.10.510.10">
    <property type="entry name" value="Transferase(Phosphotransferase) domain 1"/>
    <property type="match status" value="1"/>
</dbReference>
<gene>
    <name evidence="5" type="ORF">RSOL_301720</name>
</gene>
<dbReference type="OrthoDB" id="3203311at2759"/>
<feature type="repeat" description="WD" evidence="3">
    <location>
        <begin position="237"/>
        <end position="278"/>
    </location>
</feature>
<dbReference type="CDD" id="cd00200">
    <property type="entry name" value="WD40"/>
    <property type="match status" value="1"/>
</dbReference>
<dbReference type="SUPFAM" id="SSF56112">
    <property type="entry name" value="Protein kinase-like (PK-like)"/>
    <property type="match status" value="1"/>
</dbReference>
<feature type="repeat" description="WD" evidence="3">
    <location>
        <begin position="151"/>
        <end position="192"/>
    </location>
</feature>
<evidence type="ECO:0000256" key="2">
    <source>
        <dbReference type="ARBA" id="ARBA00022737"/>
    </source>
</evidence>